<dbReference type="Pfam" id="PF15916">
    <property type="entry name" value="DUF4743"/>
    <property type="match status" value="1"/>
</dbReference>
<protein>
    <recommendedName>
        <fullName evidence="1">Nudix hydrolase domain-containing protein</fullName>
    </recommendedName>
</protein>
<evidence type="ECO:0000259" key="1">
    <source>
        <dbReference type="PROSITE" id="PS51462"/>
    </source>
</evidence>
<dbReference type="PROSITE" id="PS51462">
    <property type="entry name" value="NUDIX"/>
    <property type="match status" value="1"/>
</dbReference>
<dbReference type="Gene3D" id="3.90.79.10">
    <property type="entry name" value="Nucleoside Triphosphate Pyrophosphohydrolase"/>
    <property type="match status" value="1"/>
</dbReference>
<dbReference type="InterPro" id="IPR031804">
    <property type="entry name" value="DUF4743"/>
</dbReference>
<reference evidence="2 3" key="1">
    <citation type="submission" date="2018-12" db="EMBL/GenBank/DDBJ databases">
        <title>Draft genome sequence of Xylaria grammica IHI A82.</title>
        <authorList>
            <person name="Buettner E."/>
            <person name="Kellner H."/>
        </authorList>
    </citation>
    <scope>NUCLEOTIDE SEQUENCE [LARGE SCALE GENOMIC DNA]</scope>
    <source>
        <strain evidence="2 3">IHI A82</strain>
    </source>
</reference>
<dbReference type="InterPro" id="IPR000086">
    <property type="entry name" value="NUDIX_hydrolase_dom"/>
</dbReference>
<dbReference type="AlphaFoldDB" id="A0A439D5R7"/>
<dbReference type="PANTHER" id="PTHR13622">
    <property type="entry name" value="THIAMIN PYROPHOSPHOKINASE"/>
    <property type="match status" value="1"/>
</dbReference>
<dbReference type="Pfam" id="PF00293">
    <property type="entry name" value="NUDIX"/>
    <property type="match status" value="1"/>
</dbReference>
<gene>
    <name evidence="2" type="ORF">EKO27_g5341</name>
</gene>
<organism evidence="2 3">
    <name type="scientific">Xylaria grammica</name>
    <dbReference type="NCBI Taxonomy" id="363999"/>
    <lineage>
        <taxon>Eukaryota</taxon>
        <taxon>Fungi</taxon>
        <taxon>Dikarya</taxon>
        <taxon>Ascomycota</taxon>
        <taxon>Pezizomycotina</taxon>
        <taxon>Sordariomycetes</taxon>
        <taxon>Xylariomycetidae</taxon>
        <taxon>Xylariales</taxon>
        <taxon>Xylariaceae</taxon>
        <taxon>Xylaria</taxon>
    </lineage>
</organism>
<dbReference type="Proteomes" id="UP000286045">
    <property type="component" value="Unassembled WGS sequence"/>
</dbReference>
<dbReference type="CDD" id="cd03676">
    <property type="entry name" value="NUDIX_Tnr3_like"/>
    <property type="match status" value="1"/>
</dbReference>
<dbReference type="InterPro" id="IPR015797">
    <property type="entry name" value="NUDIX_hydrolase-like_dom_sf"/>
</dbReference>
<dbReference type="FunFam" id="3.90.79.10:FF:000019">
    <property type="entry name" value="Thiamin pyrophosphokinase, putative"/>
    <property type="match status" value="1"/>
</dbReference>
<dbReference type="SUPFAM" id="SSF55811">
    <property type="entry name" value="Nudix"/>
    <property type="match status" value="1"/>
</dbReference>
<evidence type="ECO:0000313" key="3">
    <source>
        <dbReference type="Proteomes" id="UP000286045"/>
    </source>
</evidence>
<dbReference type="GO" id="GO:0044715">
    <property type="term" value="F:8-oxo-dGDP phosphatase activity"/>
    <property type="evidence" value="ECO:0007669"/>
    <property type="project" value="TreeGrafter"/>
</dbReference>
<accession>A0A439D5R7</accession>
<proteinExistence type="predicted"/>
<dbReference type="PANTHER" id="PTHR13622:SF8">
    <property type="entry name" value="THIAMIN PYROPHOSPHOKINASE 1"/>
    <property type="match status" value="1"/>
</dbReference>
<evidence type="ECO:0000313" key="2">
    <source>
        <dbReference type="EMBL" id="RWA09746.1"/>
    </source>
</evidence>
<dbReference type="STRING" id="363999.A0A439D5R7"/>
<sequence>MEKNMSYLDIMKETDTFPYEDKEQEAYHALAMTLYKLIWKDDNGPVLGYMLASTVNRLLAVPESIRGPVIVDEQKQTVRAFEQATEPERSAVVAGVMQYWRDNEVFDTLRGWRDELWPVYGNNTEVLYSAERSGIGLLGVMRYGVHMTGYVRDETVPYGIRIWVPRRAPTKPTYPSMLDNTVAGGLPTGEDPFECIIREADEEASLPEKVMREGARFTGMATYIYITDERAGGEAGQIYPETQWVYDIELPADARPTPKDGEVAEFYLWTVDEVRKELTRGNFKPNCALILIDFFIRRGIITAENEPDYAEILQRLHRKLPFPGPHQAYAASLEAPAAALADAAATLAS</sequence>
<feature type="domain" description="Nudix hydrolase" evidence="1">
    <location>
        <begin position="142"/>
        <end position="291"/>
    </location>
</feature>
<name>A0A439D5R7_9PEZI</name>
<comment type="caution">
    <text evidence="2">The sequence shown here is derived from an EMBL/GenBank/DDBJ whole genome shotgun (WGS) entry which is preliminary data.</text>
</comment>
<keyword evidence="3" id="KW-1185">Reference proteome</keyword>
<dbReference type="EMBL" id="RYZI01000141">
    <property type="protein sequence ID" value="RWA09746.1"/>
    <property type="molecule type" value="Genomic_DNA"/>
</dbReference>